<reference evidence="2 3" key="1">
    <citation type="submission" date="2019-02" db="EMBL/GenBank/DDBJ databases">
        <title>Deep-cultivation of Planctomycetes and their phenomic and genomic characterization uncovers novel biology.</title>
        <authorList>
            <person name="Wiegand S."/>
            <person name="Jogler M."/>
            <person name="Boedeker C."/>
            <person name="Pinto D."/>
            <person name="Vollmers J."/>
            <person name="Rivas-Marin E."/>
            <person name="Kohn T."/>
            <person name="Peeters S.H."/>
            <person name="Heuer A."/>
            <person name="Rast P."/>
            <person name="Oberbeckmann S."/>
            <person name="Bunk B."/>
            <person name="Jeske O."/>
            <person name="Meyerdierks A."/>
            <person name="Storesund J.E."/>
            <person name="Kallscheuer N."/>
            <person name="Luecker S."/>
            <person name="Lage O.M."/>
            <person name="Pohl T."/>
            <person name="Merkel B.J."/>
            <person name="Hornburger P."/>
            <person name="Mueller R.-W."/>
            <person name="Bruemmer F."/>
            <person name="Labrenz M."/>
            <person name="Spormann A.M."/>
            <person name="Op den Camp H."/>
            <person name="Overmann J."/>
            <person name="Amann R."/>
            <person name="Jetten M.S.M."/>
            <person name="Mascher T."/>
            <person name="Medema M.H."/>
            <person name="Devos D.P."/>
            <person name="Kaster A.-K."/>
            <person name="Ovreas L."/>
            <person name="Rohde M."/>
            <person name="Galperin M.Y."/>
            <person name="Jogler C."/>
        </authorList>
    </citation>
    <scope>NUCLEOTIDE SEQUENCE [LARGE SCALE GENOMIC DNA]</scope>
    <source>
        <strain evidence="2 3">SV_7m_r</strain>
    </source>
</reference>
<protein>
    <recommendedName>
        <fullName evidence="4">DUF4112 domain-containing protein</fullName>
    </recommendedName>
</protein>
<keyword evidence="1" id="KW-0472">Membrane</keyword>
<evidence type="ECO:0008006" key="4">
    <source>
        <dbReference type="Google" id="ProtNLM"/>
    </source>
</evidence>
<evidence type="ECO:0000313" key="3">
    <source>
        <dbReference type="Proteomes" id="UP000315003"/>
    </source>
</evidence>
<dbReference type="OrthoDB" id="513552at2"/>
<organism evidence="2 3">
    <name type="scientific">Stieleria bergensis</name>
    <dbReference type="NCBI Taxonomy" id="2528025"/>
    <lineage>
        <taxon>Bacteria</taxon>
        <taxon>Pseudomonadati</taxon>
        <taxon>Planctomycetota</taxon>
        <taxon>Planctomycetia</taxon>
        <taxon>Pirellulales</taxon>
        <taxon>Pirellulaceae</taxon>
        <taxon>Stieleria</taxon>
    </lineage>
</organism>
<dbReference type="AlphaFoldDB" id="A0A517SZK0"/>
<dbReference type="PANTHER" id="PTHR35519:SF2">
    <property type="entry name" value="PH DOMAIN PROTEIN"/>
    <property type="match status" value="1"/>
</dbReference>
<keyword evidence="1" id="KW-0812">Transmembrane</keyword>
<feature type="transmembrane region" description="Helical" evidence="1">
    <location>
        <begin position="39"/>
        <end position="59"/>
    </location>
</feature>
<evidence type="ECO:0000256" key="1">
    <source>
        <dbReference type="SAM" id="Phobius"/>
    </source>
</evidence>
<gene>
    <name evidence="2" type="ORF">SV7mr_41030</name>
</gene>
<name>A0A517SZK0_9BACT</name>
<evidence type="ECO:0000313" key="2">
    <source>
        <dbReference type="EMBL" id="QDT61566.1"/>
    </source>
</evidence>
<proteinExistence type="predicted"/>
<dbReference type="Pfam" id="PF13430">
    <property type="entry name" value="DUF4112"/>
    <property type="match status" value="1"/>
</dbReference>
<dbReference type="EMBL" id="CP036272">
    <property type="protein sequence ID" value="QDT61566.1"/>
    <property type="molecule type" value="Genomic_DNA"/>
</dbReference>
<keyword evidence="1" id="KW-1133">Transmembrane helix</keyword>
<accession>A0A517SZK0</accession>
<dbReference type="RefSeq" id="WP_145275721.1">
    <property type="nucleotide sequence ID" value="NZ_CP036272.1"/>
</dbReference>
<keyword evidence="3" id="KW-1185">Reference proteome</keyword>
<sequence length="118" mass="13027">MNEDRRNTAQFQAIDQLAGLMDDAFRIPLTNIRFGLDPLLGLFPGIGDLGSGLIGLIIIARARQLGVRKRVVLRMLVNLGIDTVLGSVPIVGDLFDVAWKANRKNVRLIEEHLERTGP</sequence>
<dbReference type="Proteomes" id="UP000315003">
    <property type="component" value="Chromosome"/>
</dbReference>
<dbReference type="PANTHER" id="PTHR35519">
    <property type="entry name" value="MEMBRANE PROTEINS"/>
    <property type="match status" value="1"/>
</dbReference>
<dbReference type="InterPro" id="IPR025187">
    <property type="entry name" value="DUF4112"/>
</dbReference>